<organism evidence="1 2">
    <name type="scientific">Herbidospora solisilvae</name>
    <dbReference type="NCBI Taxonomy" id="2696284"/>
    <lineage>
        <taxon>Bacteria</taxon>
        <taxon>Bacillati</taxon>
        <taxon>Actinomycetota</taxon>
        <taxon>Actinomycetes</taxon>
        <taxon>Streptosporangiales</taxon>
        <taxon>Streptosporangiaceae</taxon>
        <taxon>Herbidospora</taxon>
    </lineage>
</organism>
<name>A0A7C9NH67_9ACTN</name>
<dbReference type="Proteomes" id="UP000479526">
    <property type="component" value="Unassembled WGS sequence"/>
</dbReference>
<dbReference type="AlphaFoldDB" id="A0A7C9NH67"/>
<protein>
    <submittedName>
        <fullName evidence="1">Uncharacterized protein</fullName>
    </submittedName>
</protein>
<dbReference type="EMBL" id="WXEW01000003">
    <property type="protein sequence ID" value="NAS22392.1"/>
    <property type="molecule type" value="Genomic_DNA"/>
</dbReference>
<sequence length="69" mass="7663">MFVIVSIAVFGMALAMAGFVQAVIVMKREDRAASRSRTHRTATASISRRAMGLHVIDDIDQRPVTYGRR</sequence>
<comment type="caution">
    <text evidence="1">The sequence shown here is derived from an EMBL/GenBank/DDBJ whole genome shotgun (WGS) entry which is preliminary data.</text>
</comment>
<accession>A0A7C9NH67</accession>
<dbReference type="RefSeq" id="WP_161479773.1">
    <property type="nucleotide sequence ID" value="NZ_WXEW01000003.1"/>
</dbReference>
<gene>
    <name evidence="1" type="ORF">GT755_11935</name>
</gene>
<evidence type="ECO:0000313" key="2">
    <source>
        <dbReference type="Proteomes" id="UP000479526"/>
    </source>
</evidence>
<reference evidence="1 2" key="1">
    <citation type="submission" date="2020-01" db="EMBL/GenBank/DDBJ databases">
        <title>Herbidospora sp. NEAU-GS84 nov., a novel actinomycete isolated from soil.</title>
        <authorList>
            <person name="Han L."/>
        </authorList>
    </citation>
    <scope>NUCLEOTIDE SEQUENCE [LARGE SCALE GENOMIC DNA]</scope>
    <source>
        <strain evidence="1 2">NEAU-GS84</strain>
    </source>
</reference>
<evidence type="ECO:0000313" key="1">
    <source>
        <dbReference type="EMBL" id="NAS22392.1"/>
    </source>
</evidence>
<proteinExistence type="predicted"/>
<keyword evidence="2" id="KW-1185">Reference proteome</keyword>